<name>A0A2M4D9F5_ANODA</name>
<accession>A0A2M4D9F5</accession>
<organism evidence="1">
    <name type="scientific">Anopheles darlingi</name>
    <name type="common">Mosquito</name>
    <dbReference type="NCBI Taxonomy" id="43151"/>
    <lineage>
        <taxon>Eukaryota</taxon>
        <taxon>Metazoa</taxon>
        <taxon>Ecdysozoa</taxon>
        <taxon>Arthropoda</taxon>
        <taxon>Hexapoda</taxon>
        <taxon>Insecta</taxon>
        <taxon>Pterygota</taxon>
        <taxon>Neoptera</taxon>
        <taxon>Endopterygota</taxon>
        <taxon>Diptera</taxon>
        <taxon>Nematocera</taxon>
        <taxon>Culicoidea</taxon>
        <taxon>Culicidae</taxon>
        <taxon>Anophelinae</taxon>
        <taxon>Anopheles</taxon>
    </lineage>
</organism>
<protein>
    <submittedName>
        <fullName evidence="1">Putative secreted protein</fullName>
    </submittedName>
</protein>
<sequence length="87" mass="9495">MTVNHGAAAAAAATLLHYGCQGLHFNADLPHCFLFRNGFCDALTLRVCVCDTAYHTRPTPRSFLPPLIRDRARAKIAIRGTVDPSMV</sequence>
<proteinExistence type="predicted"/>
<reference evidence="1" key="1">
    <citation type="submission" date="2018-01" db="EMBL/GenBank/DDBJ databases">
        <title>An insight into the sialome of Amazonian anophelines.</title>
        <authorList>
            <person name="Ribeiro J.M."/>
            <person name="Scarpassa V."/>
            <person name="Calvo E."/>
        </authorList>
    </citation>
    <scope>NUCLEOTIDE SEQUENCE</scope>
</reference>
<dbReference type="EMBL" id="GGFL01009943">
    <property type="protein sequence ID" value="MBW74121.1"/>
    <property type="molecule type" value="Transcribed_RNA"/>
</dbReference>
<evidence type="ECO:0000313" key="1">
    <source>
        <dbReference type="EMBL" id="MBW74121.1"/>
    </source>
</evidence>
<dbReference type="AlphaFoldDB" id="A0A2M4D9F5"/>